<reference evidence="4 5" key="1">
    <citation type="submission" date="2013-11" db="EMBL/GenBank/DDBJ databases">
        <title>Genome sequencing of Stegodyphus mimosarum.</title>
        <authorList>
            <person name="Bechsgaard J."/>
        </authorList>
    </citation>
    <scope>NUCLEOTIDE SEQUENCE [LARGE SCALE GENOMIC DNA]</scope>
</reference>
<feature type="compositionally biased region" description="Polar residues" evidence="1">
    <location>
        <begin position="106"/>
        <end position="119"/>
    </location>
</feature>
<dbReference type="AlphaFoldDB" id="A0A087TCF9"/>
<proteinExistence type="predicted"/>
<evidence type="ECO:0000256" key="2">
    <source>
        <dbReference type="SAM" id="Phobius"/>
    </source>
</evidence>
<feature type="chain" id="PRO_5001829511" description="Zonadhesin" evidence="3">
    <location>
        <begin position="24"/>
        <end position="411"/>
    </location>
</feature>
<name>A0A087TCF9_STEMI</name>
<keyword evidence="2" id="KW-0472">Membrane</keyword>
<feature type="compositionally biased region" description="Acidic residues" evidence="1">
    <location>
        <begin position="92"/>
        <end position="101"/>
    </location>
</feature>
<feature type="region of interest" description="Disordered" evidence="1">
    <location>
        <begin position="63"/>
        <end position="150"/>
    </location>
</feature>
<keyword evidence="3" id="KW-0732">Signal</keyword>
<keyword evidence="2" id="KW-1133">Transmembrane helix</keyword>
<protein>
    <recommendedName>
        <fullName evidence="6">Zonadhesin</fullName>
    </recommendedName>
</protein>
<dbReference type="OrthoDB" id="10505633at2759"/>
<feature type="transmembrane region" description="Helical" evidence="2">
    <location>
        <begin position="373"/>
        <end position="395"/>
    </location>
</feature>
<dbReference type="Proteomes" id="UP000054359">
    <property type="component" value="Unassembled WGS sequence"/>
</dbReference>
<keyword evidence="2" id="KW-0812">Transmembrane</keyword>
<organism evidence="4 5">
    <name type="scientific">Stegodyphus mimosarum</name>
    <name type="common">African social velvet spider</name>
    <dbReference type="NCBI Taxonomy" id="407821"/>
    <lineage>
        <taxon>Eukaryota</taxon>
        <taxon>Metazoa</taxon>
        <taxon>Ecdysozoa</taxon>
        <taxon>Arthropoda</taxon>
        <taxon>Chelicerata</taxon>
        <taxon>Arachnida</taxon>
        <taxon>Araneae</taxon>
        <taxon>Araneomorphae</taxon>
        <taxon>Entelegynae</taxon>
        <taxon>Eresoidea</taxon>
        <taxon>Eresidae</taxon>
        <taxon>Stegodyphus</taxon>
    </lineage>
</organism>
<evidence type="ECO:0000256" key="1">
    <source>
        <dbReference type="SAM" id="MobiDB-lite"/>
    </source>
</evidence>
<feature type="compositionally biased region" description="Polar residues" evidence="1">
    <location>
        <begin position="126"/>
        <end position="137"/>
    </location>
</feature>
<gene>
    <name evidence="4" type="ORF">X975_08910</name>
</gene>
<feature type="signal peptide" evidence="3">
    <location>
        <begin position="1"/>
        <end position="23"/>
    </location>
</feature>
<evidence type="ECO:0008006" key="6">
    <source>
        <dbReference type="Google" id="ProtNLM"/>
    </source>
</evidence>
<accession>A0A087TCF9</accession>
<feature type="compositionally biased region" description="Acidic residues" evidence="1">
    <location>
        <begin position="63"/>
        <end position="73"/>
    </location>
</feature>
<evidence type="ECO:0000313" key="5">
    <source>
        <dbReference type="Proteomes" id="UP000054359"/>
    </source>
</evidence>
<feature type="non-terminal residue" evidence="4">
    <location>
        <position position="411"/>
    </location>
</feature>
<evidence type="ECO:0000256" key="3">
    <source>
        <dbReference type="SAM" id="SignalP"/>
    </source>
</evidence>
<dbReference type="STRING" id="407821.A0A087TCF9"/>
<keyword evidence="5" id="KW-1185">Reference proteome</keyword>
<sequence length="411" mass="44605">MARLTFGLLSVICVVAFSAAVKGKSYVREKDPYSRASSLFRFGNSFGYGRDISDWMYPEDYDDFSSSESDETTSEIIKSSNESTPIHLKDEDYPDSSEGEYIELSSKAQSTENVSTTMHTSEDNAVASTTPQPLNTSLEKEKGSSTTTEKIHVISSSSPIGNYSKEDEVSFVSTPTTSEVTSYGAQGISPNSTLYNSTSTTESFSSTQVRSTNSSKKLPYTVTPDDHKNITVSSIKILATRDDSNASSIVSVSSLDDSTNSPSVTSMKNTDERISGETYTTMSAIISVTNAEETKGDETYTTVSPQLTYSQSSSIRTKSSSTQLVNKTTKLAELTTATEEGKLAIATEEEKSDVITEAISSVSEAAKNRSLKLVVSVVFLIIALISMAVLITYVIRTKRMDVQYDELTLLP</sequence>
<evidence type="ECO:0000313" key="4">
    <source>
        <dbReference type="EMBL" id="KFM62798.1"/>
    </source>
</evidence>
<dbReference type="EMBL" id="KK114577">
    <property type="protein sequence ID" value="KFM62798.1"/>
    <property type="molecule type" value="Genomic_DNA"/>
</dbReference>